<dbReference type="EMBL" id="KM924295">
    <property type="protein sequence ID" value="AIU39600.1"/>
    <property type="molecule type" value="Genomic_DNA"/>
</dbReference>
<dbReference type="Gene3D" id="3.40.50.880">
    <property type="match status" value="1"/>
</dbReference>
<dbReference type="GO" id="GO:0004642">
    <property type="term" value="F:phosphoribosylformylglycinamidine synthase activity"/>
    <property type="evidence" value="ECO:0007669"/>
    <property type="project" value="TreeGrafter"/>
</dbReference>
<keyword evidence="6" id="KW-1185">Reference proteome</keyword>
<proteinExistence type="predicted"/>
<dbReference type="InterPro" id="IPR036676">
    <property type="entry name" value="PurM-like_C_sf"/>
</dbReference>
<dbReference type="GO" id="GO:0019033">
    <property type="term" value="C:viral tegument"/>
    <property type="evidence" value="ECO:0007669"/>
    <property type="project" value="UniProtKB-SubCell"/>
</dbReference>
<dbReference type="SMART" id="SM01211">
    <property type="entry name" value="GATase_5"/>
    <property type="match status" value="1"/>
</dbReference>
<evidence type="ECO:0000256" key="3">
    <source>
        <dbReference type="ARBA" id="ARBA00022844"/>
    </source>
</evidence>
<evidence type="ECO:0000256" key="1">
    <source>
        <dbReference type="ARBA" id="ARBA00004535"/>
    </source>
</evidence>
<reference evidence="5 6" key="1">
    <citation type="journal article" date="2015" name="Genome Announc.">
        <title>Genome sequences of equid herpesviruses 2 and 5.</title>
        <authorList>
            <person name="Wilkie G.S."/>
            <person name="Kerr K."/>
            <person name="Stewart J.P."/>
            <person name="Studdert M.J."/>
            <person name="Davison A.J."/>
        </authorList>
    </citation>
    <scope>NUCLEOTIDE SEQUENCE [LARGE SCALE GENOMIC DNA]</scope>
    <source>
        <strain evidence="5">2-141/67</strain>
    </source>
</reference>
<name>A0A0B4Q646_9GAMA</name>
<dbReference type="NCBIfam" id="TIGR01739">
    <property type="entry name" value="tegu_FGAM_synt"/>
    <property type="match status" value="1"/>
</dbReference>
<dbReference type="GO" id="GO:0043657">
    <property type="term" value="C:host cell"/>
    <property type="evidence" value="ECO:0007669"/>
    <property type="project" value="GOC"/>
</dbReference>
<evidence type="ECO:0000313" key="6">
    <source>
        <dbReference type="Proteomes" id="UP000124452"/>
    </source>
</evidence>
<dbReference type="GO" id="GO:0075733">
    <property type="term" value="P:intracellular transport of virus"/>
    <property type="evidence" value="ECO:0007669"/>
    <property type="project" value="InterPro"/>
</dbReference>
<accession>A0A0B4Q646</accession>
<evidence type="ECO:0000256" key="4">
    <source>
        <dbReference type="SAM" id="MobiDB-lite"/>
    </source>
</evidence>
<dbReference type="Pfam" id="PF13507">
    <property type="entry name" value="GATase_5"/>
    <property type="match status" value="2"/>
</dbReference>
<dbReference type="SUPFAM" id="SSF56042">
    <property type="entry name" value="PurM C-terminal domain-like"/>
    <property type="match status" value="1"/>
</dbReference>
<dbReference type="InterPro" id="IPR010918">
    <property type="entry name" value="PurM-like_C_dom"/>
</dbReference>
<dbReference type="Pfam" id="PF12818">
    <property type="entry name" value="Tegument_dsDNA"/>
    <property type="match status" value="1"/>
</dbReference>
<dbReference type="InterPro" id="IPR036921">
    <property type="entry name" value="PurM-like_N_sf"/>
</dbReference>
<dbReference type="Gene3D" id="3.90.650.10">
    <property type="entry name" value="PurM-like C-terminal domain"/>
    <property type="match status" value="1"/>
</dbReference>
<dbReference type="Pfam" id="PF02769">
    <property type="entry name" value="AIRS_C"/>
    <property type="match status" value="1"/>
</dbReference>
<dbReference type="Proteomes" id="UP000124452">
    <property type="component" value="Segment"/>
</dbReference>
<dbReference type="SUPFAM" id="SSF55326">
    <property type="entry name" value="PurM N-terminal domain-like"/>
    <property type="match status" value="1"/>
</dbReference>
<feature type="compositionally biased region" description="Basic and acidic residues" evidence="4">
    <location>
        <begin position="1177"/>
        <end position="1186"/>
    </location>
</feature>
<comment type="subcellular location">
    <subcellularLocation>
        <location evidence="1">Virion tegument</location>
    </subcellularLocation>
</comment>
<protein>
    <submittedName>
        <fullName evidence="5">Tegument protein G75</fullName>
    </submittedName>
</protein>
<sequence>MASNIPQALLGRPLHSQHQELKVFYADSEFSPEEGRFVFTYTGRAGDLTLVRNRSDAEHLLVVILKTAEGGENLKPRHAGELKLLKFLLAPKVGYAHIGSRSRLDAGGDRYLTFDYGPALDKRQSTPGYELGKVLALMGCRSVARVEMGRHFVTKTAQYIGEDQMRTLHRALANDLSTQRYVMLQRATGANVPVTVLTPQAERGEFHLRDPVSIYLMLPGAHNATPLGIQASTAANPLVRQYIILTTRSSMSVFPWGLVPKNPSVRNALTHLHSEASSMGRPQLLGPAYQLSLLPFNRVTGAACGLYSVTPSVASGYEASVHAEIRDTYEAQARCLNHTGVPVVSGFLRTFDETSTCLAYNTLMCTSTLATCPVNMLTTSRFLAGQYIVSLGDFLPVGGPDAPPYLYRSSPFLSNAIANTLKLFGKTWARICISSTSRQVGFASSLADFSALLPKGGAVLYLSKLPREVIDPIRGRGATREGLLDHINKFYLRVASNQTLVVLKDGRVGAQGKQGYEFLRKAASLNGCTFRVLGRTCEEAGLHFFDDLNGEGEEVSPKRMGYSPQGAAFSVYFDDPTKKITREYAEGADVRESMVLVREGILDWDIFLPFATVHSILAHPTVASKEFFVRRVDRCGNGLVRQQPGVGAWDLPLADYSLIVDPVVSSFSGMSFSLEVHEAAAPLENISVSEARSLAEDPEWWFGGASANNKEGPEPPLFGHILACGEQGYKMINNSILGAQYGVAELLTNMMLGPEFSLSKLQISAAVHWNEGPDYRAQLERAVMACKQFCAELGVNLAFTSGCSSGKYEGPQASPPGPDSLNLISFCGKAQVNTAAPRLTPELHGEGHVLVHLSVNREVVISGSVFEHKMTGLKHPLPPLDAARLRDMFQCVQALTARGLVTAGHDVSDGGLVTCCIEMALAGGCGITLEVDPRIPPLPVLFSESPGVVLEVPQTNLESVLQLCEFFRCFANRVGAVEAGGREARVSVMHGGTEVFSDSLSSLLNSWTSFSDEQYSKHGANLREAEMYRKDYGDNEIDLGSLEPLCASSQLALFRSPDHPVGAAVLCLPGCPQPLAMMKALVHAGFVVSVLGVDDLVASRDGLGTFKVLTVSGVSGFPDNYPACRGLVQSLLANPAAGNALRLFLSRRDTFSLGCGELGVEFLSAFGVFEIPTLERRGERGEEHGSGDVGGAGEAAAAAGDGGNGAAGEAAGGLTTDTGYERRSLDLEANASELPECLWLNFRVPWATASVALRHLAGTVLPCWVYGTHLGIRYRTDGLEYSLDALGMIALHYHGRRSQDWNFARHYPRNPAAVSTVAGLCSRDGRHTGLLCDPSVASHSWQWQHIPQKVAPLKTSPWAVMFHTLYLHCLKDIN</sequence>
<dbReference type="KEGG" id="vg:23104213"/>
<keyword evidence="2" id="KW-0920">Virion tegument</keyword>
<dbReference type="GeneID" id="23104213"/>
<evidence type="ECO:0000313" key="5">
    <source>
        <dbReference type="EMBL" id="AIU39600.1"/>
    </source>
</evidence>
<evidence type="ECO:0000256" key="2">
    <source>
        <dbReference type="ARBA" id="ARBA00022580"/>
    </source>
</evidence>
<dbReference type="SUPFAM" id="SSF52317">
    <property type="entry name" value="Class I glutamine amidotransferase-like"/>
    <property type="match status" value="2"/>
</dbReference>
<dbReference type="RefSeq" id="YP_009118465.1">
    <property type="nucleotide sequence ID" value="NC_026421.1"/>
</dbReference>
<dbReference type="PANTHER" id="PTHR10099">
    <property type="entry name" value="PHOSPHORIBOSYLFORMYLGLYCINAMIDINE SYNTHASE"/>
    <property type="match status" value="1"/>
</dbReference>
<dbReference type="PANTHER" id="PTHR10099:SF1">
    <property type="entry name" value="PHOSPHORIBOSYLFORMYLGLYCINAMIDINE SYNTHASE"/>
    <property type="match status" value="1"/>
</dbReference>
<dbReference type="InterPro" id="IPR029062">
    <property type="entry name" value="Class_I_gatase-like"/>
</dbReference>
<feature type="region of interest" description="Disordered" evidence="4">
    <location>
        <begin position="1177"/>
        <end position="1213"/>
    </location>
</feature>
<dbReference type="GO" id="GO:0006164">
    <property type="term" value="P:purine nucleotide biosynthetic process"/>
    <property type="evidence" value="ECO:0007669"/>
    <property type="project" value="TreeGrafter"/>
</dbReference>
<keyword evidence="3" id="KW-0946">Virion</keyword>
<dbReference type="InterPro" id="IPR024346">
    <property type="entry name" value="Tegument_herpes_virus_N"/>
</dbReference>
<organism evidence="5 6">
    <name type="scientific">Equid gammaherpesvirus 5</name>
    <dbReference type="NCBI Taxonomy" id="10371"/>
    <lineage>
        <taxon>Viruses</taxon>
        <taxon>Duplodnaviria</taxon>
        <taxon>Heunggongvirae</taxon>
        <taxon>Peploviricota</taxon>
        <taxon>Herviviricetes</taxon>
        <taxon>Herpesvirales</taxon>
        <taxon>Orthoherpesviridae</taxon>
        <taxon>Gammaherpesvirinae</taxon>
        <taxon>Percavirus</taxon>
        <taxon>Percavirus equidgamma5</taxon>
    </lineage>
</organism>
<dbReference type="InterPro" id="IPR010077">
    <property type="entry name" value="Herpes_virus_tegument"/>
</dbReference>
<gene>
    <name evidence="5" type="primary">ORF75</name>
</gene>